<dbReference type="EMBL" id="JACXVP010000006">
    <property type="protein sequence ID" value="KAG5599062.1"/>
    <property type="molecule type" value="Genomic_DNA"/>
</dbReference>
<proteinExistence type="predicted"/>
<reference evidence="1 2" key="1">
    <citation type="submission" date="2020-09" db="EMBL/GenBank/DDBJ databases">
        <title>De no assembly of potato wild relative species, Solanum commersonii.</title>
        <authorList>
            <person name="Cho K."/>
        </authorList>
    </citation>
    <scope>NUCLEOTIDE SEQUENCE [LARGE SCALE GENOMIC DNA]</scope>
    <source>
        <strain evidence="1">LZ3.2</strain>
        <tissue evidence="1">Leaf</tissue>
    </source>
</reference>
<evidence type="ECO:0000313" key="2">
    <source>
        <dbReference type="Proteomes" id="UP000824120"/>
    </source>
</evidence>
<gene>
    <name evidence="1" type="ORF">H5410_030432</name>
</gene>
<organism evidence="1 2">
    <name type="scientific">Solanum commersonii</name>
    <name type="common">Commerson's wild potato</name>
    <name type="synonym">Commerson's nightshade</name>
    <dbReference type="NCBI Taxonomy" id="4109"/>
    <lineage>
        <taxon>Eukaryota</taxon>
        <taxon>Viridiplantae</taxon>
        <taxon>Streptophyta</taxon>
        <taxon>Embryophyta</taxon>
        <taxon>Tracheophyta</taxon>
        <taxon>Spermatophyta</taxon>
        <taxon>Magnoliopsida</taxon>
        <taxon>eudicotyledons</taxon>
        <taxon>Gunneridae</taxon>
        <taxon>Pentapetalae</taxon>
        <taxon>asterids</taxon>
        <taxon>lamiids</taxon>
        <taxon>Solanales</taxon>
        <taxon>Solanaceae</taxon>
        <taxon>Solanoideae</taxon>
        <taxon>Solaneae</taxon>
        <taxon>Solanum</taxon>
    </lineage>
</organism>
<keyword evidence="2" id="KW-1185">Reference proteome</keyword>
<evidence type="ECO:0000313" key="1">
    <source>
        <dbReference type="EMBL" id="KAG5599062.1"/>
    </source>
</evidence>
<accession>A0A9J5YJB5</accession>
<dbReference type="AlphaFoldDB" id="A0A9J5YJB5"/>
<comment type="caution">
    <text evidence="1">The sequence shown here is derived from an EMBL/GenBank/DDBJ whole genome shotgun (WGS) entry which is preliminary data.</text>
</comment>
<dbReference type="OrthoDB" id="696485at2759"/>
<dbReference type="Proteomes" id="UP000824120">
    <property type="component" value="Chromosome 6"/>
</dbReference>
<protein>
    <submittedName>
        <fullName evidence="1">Uncharacterized protein</fullName>
    </submittedName>
</protein>
<sequence>MDGNVSKKEEKWKIVPACIWWSIWIERNKRCFEGTQNNIQNLKMNCLGLFLFLKPNDDVTMEICHMRKHVVEGGHQCKSKFQGGEWTASVILGGEVDRSETFEAIIT</sequence>
<name>A0A9J5YJB5_SOLCO</name>